<dbReference type="GO" id="GO:0005794">
    <property type="term" value="C:Golgi apparatus"/>
    <property type="evidence" value="ECO:0007669"/>
    <property type="project" value="InterPro"/>
</dbReference>
<dbReference type="Gene3D" id="1.25.40.10">
    <property type="entry name" value="Tetratricopeptide repeat domain"/>
    <property type="match status" value="1"/>
</dbReference>
<feature type="compositionally biased region" description="Basic and acidic residues" evidence="1">
    <location>
        <begin position="44"/>
        <end position="82"/>
    </location>
</feature>
<organism evidence="2 3">
    <name type="scientific">Amphiprion ocellaris</name>
    <name type="common">Clown anemonefish</name>
    <dbReference type="NCBI Taxonomy" id="80972"/>
    <lineage>
        <taxon>Eukaryota</taxon>
        <taxon>Metazoa</taxon>
        <taxon>Chordata</taxon>
        <taxon>Craniata</taxon>
        <taxon>Vertebrata</taxon>
        <taxon>Euteleostomi</taxon>
        <taxon>Actinopterygii</taxon>
        <taxon>Neopterygii</taxon>
        <taxon>Teleostei</taxon>
        <taxon>Neoteleostei</taxon>
        <taxon>Acanthomorphata</taxon>
        <taxon>Ovalentaria</taxon>
        <taxon>Pomacentridae</taxon>
        <taxon>Amphiprion</taxon>
    </lineage>
</organism>
<name>A0A3Q1BPA8_AMPOC</name>
<keyword evidence="3" id="KW-1185">Reference proteome</keyword>
<dbReference type="PANTHER" id="PTHR47228:SF1">
    <property type="entry name" value="SPERMATOGENESIS-ASSOCIATED PROTEIN 16"/>
    <property type="match status" value="1"/>
</dbReference>
<dbReference type="AlphaFoldDB" id="A0A3Q1BPA8"/>
<gene>
    <name evidence="2" type="primary">SPATA16</name>
</gene>
<dbReference type="SUPFAM" id="SSF48452">
    <property type="entry name" value="TPR-like"/>
    <property type="match status" value="1"/>
</dbReference>
<feature type="compositionally biased region" description="Polar residues" evidence="1">
    <location>
        <begin position="26"/>
        <end position="43"/>
    </location>
</feature>
<evidence type="ECO:0000313" key="3">
    <source>
        <dbReference type="Proteomes" id="UP001501940"/>
    </source>
</evidence>
<evidence type="ECO:0000313" key="2">
    <source>
        <dbReference type="Ensembl" id="ENSAOCP00000016447.2"/>
    </source>
</evidence>
<dbReference type="InterPro" id="IPR029161">
    <property type="entry name" value="SPATA16"/>
</dbReference>
<dbReference type="PANTHER" id="PTHR47228">
    <property type="entry name" value="SPERMATOGENESIS-ASSOCIATED PROTEIN 16"/>
    <property type="match status" value="1"/>
</dbReference>
<dbReference type="InterPro" id="IPR011990">
    <property type="entry name" value="TPR-like_helical_dom_sf"/>
</dbReference>
<dbReference type="Ensembl" id="ENSAOCT00000025417.2">
    <property type="protein sequence ID" value="ENSAOCP00000016447.2"/>
    <property type="gene ID" value="ENSAOCG00000021457.2"/>
</dbReference>
<dbReference type="Pfam" id="PF15015">
    <property type="entry name" value="NYD-SP12_N"/>
    <property type="match status" value="1"/>
</dbReference>
<reference evidence="2" key="3">
    <citation type="submission" date="2025-09" db="UniProtKB">
        <authorList>
            <consortium name="Ensembl"/>
        </authorList>
    </citation>
    <scope>IDENTIFICATION</scope>
</reference>
<accession>A0A3Q1BPA8</accession>
<sequence length="604" mass="69133">MHNKQAERKQKKMRCIKRTPDPETPESCQASSTTPFATESTASEVKRLRRQADISHGREDIKGKERKDKKNGEGGEHSEHTRIRTKLPYPPQQCISLKRLLNVENSLAFGMEMLPIYSKSSPFFCSSSHQASQSSHTAASASSLSGSQAHKSSNQSHGPNLNFLPPIDKGLFVLLRDANLYCRKKTYTEAVSSLHTALQLTSKGQVLRDSQCADPEEIQLVISYIQAKLVVCYLRMKKSHRALEHSHRSIQLNPRHFQNHLRQAVVYRMLKKPWLAAKSVLTADWLYCLLGGTERHISTQLKLYWQAMLYEAQLLEKDICVMYTPYSGEPTAKDIDQAQEACMKQHPAFTDFIFTDPKGGHILPQTTHWLSAPAVPQYYLITLGFRRREDGVFLKSIYPDLCPKLSDKRGQIKLLTPERQQKKEMEPHELVETYKKVLPILDLMQATKINSGVHVGSGLIEWLQYGSLLVKLGYHREHTVIMHRCQAQLATAPYLSQITTQQENTLLQALLTDIMDELGGWRSRTERVWNTMLKIHWLEDLIHSTEKKYFHMKAQIHKPRVMNKHKAKVRKRVNISRELFPVPATERRFPSTENLAAADSKTPS</sequence>
<dbReference type="Proteomes" id="UP001501940">
    <property type="component" value="Chromosome 2"/>
</dbReference>
<feature type="compositionally biased region" description="Low complexity" evidence="1">
    <location>
        <begin position="136"/>
        <end position="153"/>
    </location>
</feature>
<reference evidence="2" key="2">
    <citation type="submission" date="2025-08" db="UniProtKB">
        <authorList>
            <consortium name="Ensembl"/>
        </authorList>
    </citation>
    <scope>IDENTIFICATION</scope>
</reference>
<feature type="region of interest" description="Disordered" evidence="1">
    <location>
        <begin position="1"/>
        <end position="87"/>
    </location>
</feature>
<protein>
    <recommendedName>
        <fullName evidence="4">Spermatogenesis associated 16</fullName>
    </recommendedName>
</protein>
<dbReference type="GO" id="GO:0007283">
    <property type="term" value="P:spermatogenesis"/>
    <property type="evidence" value="ECO:0007669"/>
    <property type="project" value="InterPro"/>
</dbReference>
<reference evidence="2 3" key="1">
    <citation type="submission" date="2022-01" db="EMBL/GenBank/DDBJ databases">
        <title>A chromosome-scale genome assembly of the false clownfish, Amphiprion ocellaris.</title>
        <authorList>
            <person name="Ryu T."/>
        </authorList>
    </citation>
    <scope>NUCLEOTIDE SEQUENCE [LARGE SCALE GENOMIC DNA]</scope>
</reference>
<feature type="region of interest" description="Disordered" evidence="1">
    <location>
        <begin position="136"/>
        <end position="161"/>
    </location>
</feature>
<evidence type="ECO:0008006" key="4">
    <source>
        <dbReference type="Google" id="ProtNLM"/>
    </source>
</evidence>
<dbReference type="GeneTree" id="ENSGT00390000015332"/>
<evidence type="ECO:0000256" key="1">
    <source>
        <dbReference type="SAM" id="MobiDB-lite"/>
    </source>
</evidence>
<proteinExistence type="predicted"/>